<evidence type="ECO:0000256" key="11">
    <source>
        <dbReference type="ARBA" id="ARBA00058936"/>
    </source>
</evidence>
<keyword evidence="7 13" id="KW-0175">Coiled coil</keyword>
<evidence type="ECO:0000313" key="18">
    <source>
        <dbReference type="Proteomes" id="UP000000673"/>
    </source>
</evidence>
<dbReference type="GO" id="GO:0030261">
    <property type="term" value="P:chromosome condensation"/>
    <property type="evidence" value="ECO:0007669"/>
    <property type="project" value="UniProtKB-KW"/>
</dbReference>
<dbReference type="InterPro" id="IPR024704">
    <property type="entry name" value="SMC"/>
</dbReference>
<name>W5J180_ANODA</name>
<dbReference type="GO" id="GO:0000280">
    <property type="term" value="P:nuclear division"/>
    <property type="evidence" value="ECO:0007669"/>
    <property type="project" value="UniProtKB-ARBA"/>
</dbReference>
<keyword evidence="8" id="KW-0226">DNA condensation</keyword>
<dbReference type="FunFam" id="3.40.50.300:FF:000385">
    <property type="entry name" value="Structural maintenance of chromosomes 2"/>
    <property type="match status" value="1"/>
</dbReference>
<dbReference type="AlphaFoldDB" id="W5J180"/>
<reference evidence="16" key="3">
    <citation type="journal article" date="2013" name="Nucleic Acids Res.">
        <title>The genome of Anopheles darlingi, the main neotropical malaria vector.</title>
        <authorList>
            <person name="Marinotti O."/>
            <person name="Cerqueira G.C."/>
            <person name="de Almeida L.G."/>
            <person name="Ferro M.I."/>
            <person name="Loreto E.L."/>
            <person name="Zaha A."/>
            <person name="Teixeira S.M."/>
            <person name="Wespiser A.R."/>
            <person name="Almeida E Silva A."/>
            <person name="Schlindwein A.D."/>
            <person name="Pacheco A.C."/>
            <person name="Silva A.L."/>
            <person name="Graveley B.R."/>
            <person name="Walenz B.P."/>
            <person name="Lima Bde A."/>
            <person name="Ribeiro C.A."/>
            <person name="Nunes-Silva C.G."/>
            <person name="de Carvalho C.R."/>
            <person name="Soares C.M."/>
            <person name="de Menezes C.B."/>
            <person name="Matiolli C."/>
            <person name="Caffrey D."/>
            <person name="Araujo D.A."/>
            <person name="de Oliveira D.M."/>
            <person name="Golenbock D."/>
            <person name="Grisard E.C."/>
            <person name="Fantinatti-Garboggini F."/>
            <person name="de Carvalho F.M."/>
            <person name="Barcellos F.G."/>
            <person name="Prosdocimi F."/>
            <person name="May G."/>
            <person name="Azevedo Junior G.M."/>
            <person name="Guimaraes G.M."/>
            <person name="Goldman G.H."/>
            <person name="Padilha I.Q."/>
            <person name="Batista Jda S."/>
            <person name="Ferro J.A."/>
            <person name="Ribeiro J.M."/>
            <person name="Fietto J.L."/>
            <person name="Dabbas K.M."/>
            <person name="Cerdeira L."/>
            <person name="Agnez-Lima L.F."/>
            <person name="Brocchi M."/>
            <person name="de Carvalho M.O."/>
            <person name="Teixeira Mde M."/>
            <person name="Diniz Maia Mde M."/>
            <person name="Goldman M.H."/>
            <person name="Cruz Schneider M.P."/>
            <person name="Felipe M.S."/>
            <person name="Hungria M."/>
            <person name="Nicolas M.F."/>
            <person name="Pereira M."/>
            <person name="Montes M.A."/>
            <person name="Cantao M.E."/>
            <person name="Vincentz M."/>
            <person name="Rafael M.S."/>
            <person name="Silverman N."/>
            <person name="Stoco P.H."/>
            <person name="Souza R.C."/>
            <person name="Vicentini R."/>
            <person name="Gazzinelli R.T."/>
            <person name="Neves Rde O."/>
            <person name="Silva R."/>
            <person name="Astolfi-Filho S."/>
            <person name="Maciel T.E."/>
            <person name="Urmenyi T.P."/>
            <person name="Tadei W.P."/>
            <person name="Camargo E.P."/>
            <person name="de Vasconcelos A.T."/>
        </authorList>
    </citation>
    <scope>NUCLEOTIDE SEQUENCE</scope>
</reference>
<evidence type="ECO:0000256" key="2">
    <source>
        <dbReference type="ARBA" id="ARBA00005231"/>
    </source>
</evidence>
<evidence type="ECO:0000259" key="15">
    <source>
        <dbReference type="SMART" id="SM00968"/>
    </source>
</evidence>
<evidence type="ECO:0000313" key="17">
    <source>
        <dbReference type="EnsemblMetazoa" id="ADAC010528-PA"/>
    </source>
</evidence>
<dbReference type="Gene3D" id="1.10.287.1490">
    <property type="match status" value="1"/>
</dbReference>
<dbReference type="InterPro" id="IPR036277">
    <property type="entry name" value="SMC_hinge_sf"/>
</dbReference>
<dbReference type="OMA" id="THNKIAM"/>
<evidence type="ECO:0000256" key="6">
    <source>
        <dbReference type="ARBA" id="ARBA00022840"/>
    </source>
</evidence>
<dbReference type="FunFam" id="3.40.50.300:FF:000278">
    <property type="entry name" value="Structural maintenance of chromosomes 2"/>
    <property type="match status" value="1"/>
</dbReference>
<dbReference type="GO" id="GO:0098813">
    <property type="term" value="P:nuclear chromosome segregation"/>
    <property type="evidence" value="ECO:0007669"/>
    <property type="project" value="UniProtKB-ARBA"/>
</dbReference>
<keyword evidence="4" id="KW-0547">Nucleotide-binding</keyword>
<organism evidence="16">
    <name type="scientific">Anopheles darlingi</name>
    <name type="common">Mosquito</name>
    <dbReference type="NCBI Taxonomy" id="43151"/>
    <lineage>
        <taxon>Eukaryota</taxon>
        <taxon>Metazoa</taxon>
        <taxon>Ecdysozoa</taxon>
        <taxon>Arthropoda</taxon>
        <taxon>Hexapoda</taxon>
        <taxon>Insecta</taxon>
        <taxon>Pterygota</taxon>
        <taxon>Neoptera</taxon>
        <taxon>Endopterygota</taxon>
        <taxon>Diptera</taxon>
        <taxon>Nematocera</taxon>
        <taxon>Culicoidea</taxon>
        <taxon>Culicidae</taxon>
        <taxon>Anophelinae</taxon>
        <taxon>Anopheles</taxon>
    </lineage>
</organism>
<evidence type="ECO:0000256" key="12">
    <source>
        <dbReference type="PIRNR" id="PIRNR005719"/>
    </source>
</evidence>
<feature type="region of interest" description="Disordered" evidence="14">
    <location>
        <begin position="774"/>
        <end position="813"/>
    </location>
</feature>
<dbReference type="Pfam" id="PF06470">
    <property type="entry name" value="SMC_hinge"/>
    <property type="match status" value="1"/>
</dbReference>
<evidence type="ECO:0000313" key="16">
    <source>
        <dbReference type="EMBL" id="ETN57892.1"/>
    </source>
</evidence>
<feature type="coiled-coil region" evidence="13">
    <location>
        <begin position="246"/>
        <end position="355"/>
    </location>
</feature>
<protein>
    <recommendedName>
        <fullName evidence="12">Structural maintenance of chromosomes protein</fullName>
    </recommendedName>
</protein>
<dbReference type="GO" id="GO:0016887">
    <property type="term" value="F:ATP hydrolysis activity"/>
    <property type="evidence" value="ECO:0007669"/>
    <property type="project" value="InterPro"/>
</dbReference>
<dbReference type="VEuPathDB" id="VectorBase:ADAR2_011876"/>
<dbReference type="InterPro" id="IPR027120">
    <property type="entry name" value="Smc2_ABC"/>
</dbReference>
<gene>
    <name evidence="16" type="ORF">AND_010528</name>
</gene>
<sequence>MYIKSIIIDGFKSYRYRTEVVGFDPEFNAITGLNGTGKSNILDSICFVLGISNLVHVRATSLQDLVYMSGQAGVTKATVTLVFDNSNPNQCPIGYENCNEISITRQIVVNGKNKYMINGRSVQNKRVQDLFCSVQLNVNNPNFLIMQGRITKVLNMKPPEILSMIEEAAGTSMYEAKRDSALKLIEKKDAKLNELYAVMNEEIEPKLEKLRREREHYIEFQKVCRDIEYLTRLYVSYRYLQLCKGVEESEKSIASLQSVIGESEQKIESNSRTAEQLEQDAKELQERIDSEGGGVLNELEQQLATESKREATVSAERNTTKDTIGVEQRKLKNLMKSITDDEQALKAKEAEMEQRGATFQTLKDACEADANAFTAAQKRFEAVTAGLSTNEDGEAATLQDQLMAAKQKAAEAATTIKQSEMELKHSQQVLREKQGNMNNSDAAYLEDKRKLAKVESQIGTMERELAATGYEEGSMEGLTSRRQTLQTEIRGLRSELDRRNAHRWELQYRDPEPGFDRRSVKGMVAKLLKVKDPKYAQALGTVAGGNLYSVITDTDMTSKKLLQKGQLQSRTTMIPLNKISGREIDPSVARFAEELVGRENVATALSCISYDPEVDKAMRFAFGHSFIVKDLNIAKQITYHPRIMTRSVTLDGDVVDPGGTLSGGARAKGNAVLLEVEEINKLQALLQQKEEQLRDITGEISKIERTANRFTQLKEQHDMLNYELNNLKQRLAQTSFQQTQEEIEELKQKIETLKQSMVDARQTQTQCNAKVKDLQSKIADGKGHRERELKTAEEDMKRSKKKSEDSRKNWKKHEQDFETLRLEIEELQKGIVAAKEQAQNLEQQIAELQQRLQEVSGTSDQMTAAVTALKQQIKQHKEKMNSQSKELKGKYHQRDKLLKQNDELRLEIKKKENEITKVRSDNKDGYDRIRGMEEKYTWIPEDKEFFGVKNTRYDYNKEDPQEAGRKLKKLQESKDKMSRNVNQKAMVLLEREEEQYKEVIRRKKVVEDDKKKIQAIITDLDEEKKNKLKVAWSEVDENFGSIFSTLLPGSQAKLVPPDGVNFMKGLEVKVGFNGMWKEALAELSGGQRSLVALSLILAMLKYKPAPLYILDEVDAALDLSHTQNIGNMLKAHFTNSQFIIVSLKDGMFNNANVLFRTKFTDGMSGVTRTVNMANLKRAAAAAAAAAGRV</sequence>
<dbReference type="InterPro" id="IPR010935">
    <property type="entry name" value="SMC_hinge"/>
</dbReference>
<dbReference type="Gene3D" id="1.20.1060.20">
    <property type="match status" value="1"/>
</dbReference>
<proteinExistence type="inferred from homology"/>
<reference evidence="16 18" key="1">
    <citation type="journal article" date="2010" name="BMC Genomics">
        <title>Combination of measures distinguishes pre-miRNAs from other stem-loops in the genome of the newly sequenced Anopheles darlingi.</title>
        <authorList>
            <person name="Mendes N.D."/>
            <person name="Freitas A.T."/>
            <person name="Vasconcelos A.T."/>
            <person name="Sagot M.F."/>
        </authorList>
    </citation>
    <scope>NUCLEOTIDE SEQUENCE</scope>
</reference>
<keyword evidence="3" id="KW-0132">Cell division</keyword>
<dbReference type="Pfam" id="PF02463">
    <property type="entry name" value="SMC_N"/>
    <property type="match status" value="1"/>
</dbReference>
<dbReference type="GO" id="GO:0051301">
    <property type="term" value="P:cell division"/>
    <property type="evidence" value="ECO:0007669"/>
    <property type="project" value="UniProtKB-KW"/>
</dbReference>
<dbReference type="FunCoup" id="W5J180">
    <property type="interactions" value="1714"/>
</dbReference>
<dbReference type="GO" id="GO:0031981">
    <property type="term" value="C:nuclear lumen"/>
    <property type="evidence" value="ECO:0007669"/>
    <property type="project" value="UniProtKB-ARBA"/>
</dbReference>
<evidence type="ECO:0000256" key="1">
    <source>
        <dbReference type="ARBA" id="ARBA00004123"/>
    </source>
</evidence>
<reference evidence="16" key="2">
    <citation type="submission" date="2010-05" db="EMBL/GenBank/DDBJ databases">
        <authorList>
            <person name="Almeida L.G."/>
            <person name="Nicolas M.F."/>
            <person name="Souza R.C."/>
            <person name="Vasconcelos A.T.R."/>
        </authorList>
    </citation>
    <scope>NUCLEOTIDE SEQUENCE</scope>
</reference>
<keyword evidence="9 12" id="KW-0539">Nucleus</keyword>
<reference evidence="17" key="4">
    <citation type="submission" date="2015-06" db="UniProtKB">
        <authorList>
            <consortium name="EnsemblMetazoa"/>
        </authorList>
    </citation>
    <scope>IDENTIFICATION</scope>
</reference>
<dbReference type="GO" id="GO:0005524">
    <property type="term" value="F:ATP binding"/>
    <property type="evidence" value="ECO:0007669"/>
    <property type="project" value="UniProtKB-KW"/>
</dbReference>
<keyword evidence="6" id="KW-0067">ATP-binding</keyword>
<dbReference type="Proteomes" id="UP000000673">
    <property type="component" value="Unassembled WGS sequence"/>
</dbReference>
<dbReference type="InterPro" id="IPR003395">
    <property type="entry name" value="RecF/RecN/SMC_N"/>
</dbReference>
<dbReference type="SUPFAM" id="SSF75553">
    <property type="entry name" value="Smc hinge domain"/>
    <property type="match status" value="1"/>
</dbReference>
<accession>W5J180</accession>
<evidence type="ECO:0000256" key="9">
    <source>
        <dbReference type="ARBA" id="ARBA00023242"/>
    </source>
</evidence>
<dbReference type="Gene3D" id="3.40.50.300">
    <property type="entry name" value="P-loop containing nucleotide triphosphate hydrolases"/>
    <property type="match status" value="2"/>
</dbReference>
<evidence type="ECO:0000256" key="3">
    <source>
        <dbReference type="ARBA" id="ARBA00022618"/>
    </source>
</evidence>
<dbReference type="SUPFAM" id="SSF52540">
    <property type="entry name" value="P-loop containing nucleoside triphosphate hydrolases"/>
    <property type="match status" value="1"/>
</dbReference>
<feature type="coiled-coil region" evidence="13">
    <location>
        <begin position="395"/>
        <end position="422"/>
    </location>
</feature>
<dbReference type="GO" id="GO:0000793">
    <property type="term" value="C:condensed chromosome"/>
    <property type="evidence" value="ECO:0007669"/>
    <property type="project" value="UniProtKB-ARBA"/>
</dbReference>
<dbReference type="HOGENOM" id="CLU_001042_9_0_1"/>
<dbReference type="PANTHER" id="PTHR43977">
    <property type="entry name" value="STRUCTURAL MAINTENANCE OF CHROMOSOMES PROTEIN 3"/>
    <property type="match status" value="1"/>
</dbReference>
<dbReference type="SMART" id="SM00968">
    <property type="entry name" value="SMC_hinge"/>
    <property type="match status" value="1"/>
</dbReference>
<dbReference type="eggNOG" id="KOG0933">
    <property type="taxonomic scope" value="Eukaryota"/>
</dbReference>
<evidence type="ECO:0000256" key="4">
    <source>
        <dbReference type="ARBA" id="ARBA00022741"/>
    </source>
</evidence>
<dbReference type="STRING" id="43151.W5J180"/>
<evidence type="ECO:0000256" key="8">
    <source>
        <dbReference type="ARBA" id="ARBA00023067"/>
    </source>
</evidence>
<dbReference type="EnsemblMetazoa" id="ADAC010528-RA">
    <property type="protein sequence ID" value="ADAC010528-PA"/>
    <property type="gene ID" value="ADAC010528"/>
</dbReference>
<keyword evidence="10" id="KW-0131">Cell cycle</keyword>
<comment type="similarity">
    <text evidence="2">Belongs to the SMC family. SMC2 subfamily.</text>
</comment>
<comment type="function">
    <text evidence="11">Central component of the condensin complex, a complex required for conversion of interphase chromatin into mitotic-like condense chromosomes. The condensin complex probably introduces positive supercoils into relaxed DNA in the presence of type I topoisomerases and converts nicked DNA into positive knotted forms in the presence of type II topoisomerases.</text>
</comment>
<dbReference type="GO" id="GO:0000796">
    <property type="term" value="C:condensin complex"/>
    <property type="evidence" value="ECO:0007669"/>
    <property type="project" value="UniProtKB-ARBA"/>
</dbReference>
<feature type="domain" description="SMC hinge" evidence="15">
    <location>
        <begin position="518"/>
        <end position="638"/>
    </location>
</feature>
<evidence type="ECO:0000256" key="13">
    <source>
        <dbReference type="SAM" id="Coils"/>
    </source>
</evidence>
<dbReference type="EMBL" id="ADMH02002191">
    <property type="protein sequence ID" value="ETN57892.1"/>
    <property type="molecule type" value="Genomic_DNA"/>
</dbReference>
<dbReference type="PIRSF" id="PIRSF005719">
    <property type="entry name" value="SMC"/>
    <property type="match status" value="1"/>
</dbReference>
<dbReference type="CDD" id="cd03273">
    <property type="entry name" value="ABC_SMC2_euk"/>
    <property type="match status" value="1"/>
</dbReference>
<evidence type="ECO:0000256" key="5">
    <source>
        <dbReference type="ARBA" id="ARBA00022776"/>
    </source>
</evidence>
<feature type="coiled-coil region" evidence="13">
    <location>
        <begin position="982"/>
        <end position="1009"/>
    </location>
</feature>
<dbReference type="FunFam" id="1.20.1060.20:FF:000005">
    <property type="entry name" value="Structural maintenance of chromosomes 2"/>
    <property type="match status" value="1"/>
</dbReference>
<dbReference type="Gene3D" id="3.30.70.1620">
    <property type="match status" value="1"/>
</dbReference>
<keyword evidence="18" id="KW-1185">Reference proteome</keyword>
<comment type="subcellular location">
    <subcellularLocation>
        <location evidence="1 12">Nucleus</location>
    </subcellularLocation>
</comment>
<dbReference type="VEuPathDB" id="VectorBase:ADAC010528"/>
<keyword evidence="5" id="KW-0498">Mitosis</keyword>
<dbReference type="InterPro" id="IPR027417">
    <property type="entry name" value="P-loop_NTPase"/>
</dbReference>
<evidence type="ECO:0000256" key="7">
    <source>
        <dbReference type="ARBA" id="ARBA00023054"/>
    </source>
</evidence>
<evidence type="ECO:0000256" key="10">
    <source>
        <dbReference type="ARBA" id="ARBA00023306"/>
    </source>
</evidence>
<evidence type="ECO:0000256" key="14">
    <source>
        <dbReference type="SAM" id="MobiDB-lite"/>
    </source>
</evidence>